<dbReference type="CDD" id="cd06170">
    <property type="entry name" value="LuxR_C_like"/>
    <property type="match status" value="1"/>
</dbReference>
<evidence type="ECO:0000313" key="7">
    <source>
        <dbReference type="Proteomes" id="UP001232063"/>
    </source>
</evidence>
<dbReference type="Pfam" id="PF00072">
    <property type="entry name" value="Response_reg"/>
    <property type="match status" value="1"/>
</dbReference>
<evidence type="ECO:0000259" key="5">
    <source>
        <dbReference type="PROSITE" id="PS50110"/>
    </source>
</evidence>
<keyword evidence="7" id="KW-1185">Reference proteome</keyword>
<reference evidence="6" key="1">
    <citation type="submission" date="2023-05" db="EMBL/GenBank/DDBJ databases">
        <authorList>
            <person name="Zhang X."/>
        </authorList>
    </citation>
    <scope>NUCLEOTIDE SEQUENCE</scope>
    <source>
        <strain evidence="6">BD1B2-1</strain>
    </source>
</reference>
<dbReference type="GO" id="GO:0000160">
    <property type="term" value="P:phosphorelay signal transduction system"/>
    <property type="evidence" value="ECO:0007669"/>
    <property type="project" value="InterPro"/>
</dbReference>
<keyword evidence="1 3" id="KW-0597">Phosphoprotein</keyword>
<dbReference type="InterPro" id="IPR058245">
    <property type="entry name" value="NreC/VraR/RcsB-like_REC"/>
</dbReference>
<evidence type="ECO:0000256" key="1">
    <source>
        <dbReference type="ARBA" id="ARBA00022553"/>
    </source>
</evidence>
<dbReference type="SUPFAM" id="SSF46894">
    <property type="entry name" value="C-terminal effector domain of the bipartite response regulators"/>
    <property type="match status" value="1"/>
</dbReference>
<dbReference type="PROSITE" id="PS50043">
    <property type="entry name" value="HTH_LUXR_2"/>
    <property type="match status" value="1"/>
</dbReference>
<dbReference type="PROSITE" id="PS50110">
    <property type="entry name" value="RESPONSE_REGULATORY"/>
    <property type="match status" value="1"/>
</dbReference>
<dbReference type="Gene3D" id="3.40.50.2300">
    <property type="match status" value="1"/>
</dbReference>
<dbReference type="SUPFAM" id="SSF52172">
    <property type="entry name" value="CheY-like"/>
    <property type="match status" value="1"/>
</dbReference>
<evidence type="ECO:0000256" key="3">
    <source>
        <dbReference type="PROSITE-ProRule" id="PRU00169"/>
    </source>
</evidence>
<dbReference type="InterPro" id="IPR011006">
    <property type="entry name" value="CheY-like_superfamily"/>
</dbReference>
<dbReference type="InterPro" id="IPR001789">
    <property type="entry name" value="Sig_transdc_resp-reg_receiver"/>
</dbReference>
<dbReference type="InterPro" id="IPR000792">
    <property type="entry name" value="Tscrpt_reg_LuxR_C"/>
</dbReference>
<dbReference type="PANTHER" id="PTHR43214">
    <property type="entry name" value="TWO-COMPONENT RESPONSE REGULATOR"/>
    <property type="match status" value="1"/>
</dbReference>
<accession>A0AAE3R8R9</accession>
<dbReference type="InterPro" id="IPR016032">
    <property type="entry name" value="Sig_transdc_resp-reg_C-effctor"/>
</dbReference>
<feature type="domain" description="Response regulatory" evidence="5">
    <location>
        <begin position="6"/>
        <end position="122"/>
    </location>
</feature>
<dbReference type="CDD" id="cd17535">
    <property type="entry name" value="REC_NarL-like"/>
    <property type="match status" value="1"/>
</dbReference>
<dbReference type="PANTHER" id="PTHR43214:SF43">
    <property type="entry name" value="TWO-COMPONENT RESPONSE REGULATOR"/>
    <property type="match status" value="1"/>
</dbReference>
<evidence type="ECO:0000259" key="4">
    <source>
        <dbReference type="PROSITE" id="PS50043"/>
    </source>
</evidence>
<dbReference type="GO" id="GO:0006355">
    <property type="term" value="P:regulation of DNA-templated transcription"/>
    <property type="evidence" value="ECO:0007669"/>
    <property type="project" value="InterPro"/>
</dbReference>
<dbReference type="PRINTS" id="PR00038">
    <property type="entry name" value="HTHLUXR"/>
</dbReference>
<dbReference type="RefSeq" id="WP_314518253.1">
    <property type="nucleotide sequence ID" value="NZ_JASJOU010000018.1"/>
</dbReference>
<dbReference type="Pfam" id="PF00196">
    <property type="entry name" value="GerE"/>
    <property type="match status" value="1"/>
</dbReference>
<sequence length="209" mass="23437">MEKPIRVSIVEDIVEVREGLRFLLHQTGEFVCVATYESAETALAGMEDNLPDLLIMDISLPAMNGLDCIRSIKNFYPSVECIVFTIYEDSEQVFEALQAGASGYLLKKTQPHKIIDALKELAAGGSPMSASIARKVVTAFQEKAIQTEEYHLSEREKQILDGLSKGLFYKEIAHQLSIGSGTVRQHIHRIYKKLHVQNRTEAINKVFGR</sequence>
<dbReference type="SMART" id="SM00421">
    <property type="entry name" value="HTH_LUXR"/>
    <property type="match status" value="1"/>
</dbReference>
<name>A0AAE3R8R9_9BACT</name>
<organism evidence="6 7">
    <name type="scientific">Xanthocytophaga agilis</name>
    <dbReference type="NCBI Taxonomy" id="3048010"/>
    <lineage>
        <taxon>Bacteria</taxon>
        <taxon>Pseudomonadati</taxon>
        <taxon>Bacteroidota</taxon>
        <taxon>Cytophagia</taxon>
        <taxon>Cytophagales</taxon>
        <taxon>Rhodocytophagaceae</taxon>
        <taxon>Xanthocytophaga</taxon>
    </lineage>
</organism>
<dbReference type="PROSITE" id="PS00622">
    <property type="entry name" value="HTH_LUXR_1"/>
    <property type="match status" value="1"/>
</dbReference>
<dbReference type="Proteomes" id="UP001232063">
    <property type="component" value="Unassembled WGS sequence"/>
</dbReference>
<dbReference type="EMBL" id="JASJOU010000018">
    <property type="protein sequence ID" value="MDJ1505814.1"/>
    <property type="molecule type" value="Genomic_DNA"/>
</dbReference>
<protein>
    <submittedName>
        <fullName evidence="6">Response regulator transcription factor</fullName>
    </submittedName>
</protein>
<gene>
    <name evidence="6" type="ORF">QNI22_34475</name>
</gene>
<keyword evidence="2" id="KW-0238">DNA-binding</keyword>
<feature type="domain" description="HTH luxR-type" evidence="4">
    <location>
        <begin position="145"/>
        <end position="209"/>
    </location>
</feature>
<evidence type="ECO:0000313" key="6">
    <source>
        <dbReference type="EMBL" id="MDJ1505814.1"/>
    </source>
</evidence>
<dbReference type="GO" id="GO:0003677">
    <property type="term" value="F:DNA binding"/>
    <property type="evidence" value="ECO:0007669"/>
    <property type="project" value="UniProtKB-KW"/>
</dbReference>
<dbReference type="SMART" id="SM00448">
    <property type="entry name" value="REC"/>
    <property type="match status" value="1"/>
</dbReference>
<proteinExistence type="predicted"/>
<dbReference type="AlphaFoldDB" id="A0AAE3R8R9"/>
<dbReference type="InterPro" id="IPR039420">
    <property type="entry name" value="WalR-like"/>
</dbReference>
<feature type="modified residue" description="4-aspartylphosphate" evidence="3">
    <location>
        <position position="57"/>
    </location>
</feature>
<comment type="caution">
    <text evidence="6">The sequence shown here is derived from an EMBL/GenBank/DDBJ whole genome shotgun (WGS) entry which is preliminary data.</text>
</comment>
<evidence type="ECO:0000256" key="2">
    <source>
        <dbReference type="ARBA" id="ARBA00023125"/>
    </source>
</evidence>